<dbReference type="Proteomes" id="UP000693672">
    <property type="component" value="Unassembled WGS sequence"/>
</dbReference>
<feature type="domain" description="Thioesterase" evidence="2">
    <location>
        <begin position="56"/>
        <end position="131"/>
    </location>
</feature>
<evidence type="ECO:0000259" key="2">
    <source>
        <dbReference type="Pfam" id="PF03061"/>
    </source>
</evidence>
<dbReference type="EMBL" id="CAJVAS010000012">
    <property type="protein sequence ID" value="CAG7629016.1"/>
    <property type="molecule type" value="Genomic_DNA"/>
</dbReference>
<dbReference type="NCBIfam" id="TIGR00369">
    <property type="entry name" value="unchar_dom_1"/>
    <property type="match status" value="1"/>
</dbReference>
<sequence>MDDVNEQGEAVRAPAGNAPQSTGTFWDWIGCEWTEGTEGRVTVSLTVKPRHLNHIGIVHGGVYATLIDSAMGLAVMRSRPDHAVVTTNLNMHYVAPAAIGKLMVTAEIVHASRKLVTAQAKAFGEGGALCALGTGTFRVMEKQGG</sequence>
<dbReference type="GO" id="GO:0047617">
    <property type="term" value="F:fatty acyl-CoA hydrolase activity"/>
    <property type="evidence" value="ECO:0007669"/>
    <property type="project" value="InterPro"/>
</dbReference>
<name>A0A916NXL3_9BACL</name>
<dbReference type="InterPro" id="IPR039298">
    <property type="entry name" value="ACOT13"/>
</dbReference>
<dbReference type="CDD" id="cd03443">
    <property type="entry name" value="PaaI_thioesterase"/>
    <property type="match status" value="1"/>
</dbReference>
<dbReference type="InterPro" id="IPR003736">
    <property type="entry name" value="PAAI_dom"/>
</dbReference>
<dbReference type="PANTHER" id="PTHR21660:SF1">
    <property type="entry name" value="ACYL-COENZYME A THIOESTERASE 13"/>
    <property type="match status" value="1"/>
</dbReference>
<evidence type="ECO:0000313" key="4">
    <source>
        <dbReference type="Proteomes" id="UP000693672"/>
    </source>
</evidence>
<dbReference type="InterPro" id="IPR006683">
    <property type="entry name" value="Thioestr_dom"/>
</dbReference>
<accession>A0A916NXL3</accession>
<organism evidence="3 4">
    <name type="scientific">Paenibacillus solanacearum</name>
    <dbReference type="NCBI Taxonomy" id="2048548"/>
    <lineage>
        <taxon>Bacteria</taxon>
        <taxon>Bacillati</taxon>
        <taxon>Bacillota</taxon>
        <taxon>Bacilli</taxon>
        <taxon>Bacillales</taxon>
        <taxon>Paenibacillaceae</taxon>
        <taxon>Paenibacillus</taxon>
    </lineage>
</organism>
<keyword evidence="4" id="KW-1185">Reference proteome</keyword>
<evidence type="ECO:0000313" key="3">
    <source>
        <dbReference type="EMBL" id="CAG7629016.1"/>
    </source>
</evidence>
<gene>
    <name evidence="3" type="ORF">PAESOLCIP111_03062</name>
</gene>
<keyword evidence="1" id="KW-0378">Hydrolase</keyword>
<comment type="caution">
    <text evidence="3">The sequence shown here is derived from an EMBL/GenBank/DDBJ whole genome shotgun (WGS) entry which is preliminary data.</text>
</comment>
<protein>
    <recommendedName>
        <fullName evidence="2">Thioesterase domain-containing protein</fullName>
    </recommendedName>
</protein>
<proteinExistence type="predicted"/>
<evidence type="ECO:0000256" key="1">
    <source>
        <dbReference type="ARBA" id="ARBA00022801"/>
    </source>
</evidence>
<dbReference type="PANTHER" id="PTHR21660">
    <property type="entry name" value="THIOESTERASE SUPERFAMILY MEMBER-RELATED"/>
    <property type="match status" value="1"/>
</dbReference>
<reference evidence="3" key="1">
    <citation type="submission" date="2021-06" db="EMBL/GenBank/DDBJ databases">
        <authorList>
            <person name="Criscuolo A."/>
        </authorList>
    </citation>
    <scope>NUCLEOTIDE SEQUENCE</scope>
    <source>
        <strain evidence="3">CIP111600</strain>
    </source>
</reference>
<dbReference type="AlphaFoldDB" id="A0A916NXL3"/>
<dbReference type="Pfam" id="PF03061">
    <property type="entry name" value="4HBT"/>
    <property type="match status" value="1"/>
</dbReference>